<evidence type="ECO:0000256" key="1">
    <source>
        <dbReference type="SAM" id="MobiDB-lite"/>
    </source>
</evidence>
<feature type="compositionally biased region" description="Low complexity" evidence="1">
    <location>
        <begin position="112"/>
        <end position="125"/>
    </location>
</feature>
<gene>
    <name evidence="3" type="ORF">FHS88_003416</name>
</gene>
<sequence>MRNLTPVRLFLVAAAGLMFLGGLLVAIGRWNRAETDRAFVEAAAMAVQAPPPASPSGIRYWAPATDGNPDLSLRMRLDAETRMRALPAAPSPATTGMPRLPQPAPAQGGGSSSSSAPDRPQAVPR</sequence>
<keyword evidence="2" id="KW-1133">Transmembrane helix</keyword>
<dbReference type="Proteomes" id="UP000562254">
    <property type="component" value="Unassembled WGS sequence"/>
</dbReference>
<name>A0A840YBC8_9PROT</name>
<evidence type="ECO:0000313" key="3">
    <source>
        <dbReference type="EMBL" id="MBB5691263.1"/>
    </source>
</evidence>
<comment type="caution">
    <text evidence="3">The sequence shown here is derived from an EMBL/GenBank/DDBJ whole genome shotgun (WGS) entry which is preliminary data.</text>
</comment>
<evidence type="ECO:0000256" key="2">
    <source>
        <dbReference type="SAM" id="Phobius"/>
    </source>
</evidence>
<evidence type="ECO:0000313" key="4">
    <source>
        <dbReference type="Proteomes" id="UP000562254"/>
    </source>
</evidence>
<keyword evidence="2" id="KW-0812">Transmembrane</keyword>
<proteinExistence type="predicted"/>
<dbReference type="AlphaFoldDB" id="A0A840YBC8"/>
<keyword evidence="2" id="KW-0472">Membrane</keyword>
<feature type="transmembrane region" description="Helical" evidence="2">
    <location>
        <begin position="6"/>
        <end position="27"/>
    </location>
</feature>
<dbReference type="EMBL" id="JACIJE010000011">
    <property type="protein sequence ID" value="MBB5691263.1"/>
    <property type="molecule type" value="Genomic_DNA"/>
</dbReference>
<feature type="region of interest" description="Disordered" evidence="1">
    <location>
        <begin position="81"/>
        <end position="125"/>
    </location>
</feature>
<accession>A0A840YBC8</accession>
<dbReference type="RefSeq" id="WP_184486659.1">
    <property type="nucleotide sequence ID" value="NZ_JAAEDJ010000442.1"/>
</dbReference>
<protein>
    <submittedName>
        <fullName evidence="3">Uncharacterized protein</fullName>
    </submittedName>
</protein>
<reference evidence="3 4" key="1">
    <citation type="submission" date="2020-08" db="EMBL/GenBank/DDBJ databases">
        <title>Genomic Encyclopedia of Type Strains, Phase IV (KMG-IV): sequencing the most valuable type-strain genomes for metagenomic binning, comparative biology and taxonomic classification.</title>
        <authorList>
            <person name="Goeker M."/>
        </authorList>
    </citation>
    <scope>NUCLEOTIDE SEQUENCE [LARGE SCALE GENOMIC DNA]</scope>
    <source>
        <strain evidence="3 4">DSM 25895</strain>
    </source>
</reference>
<organism evidence="3 4">
    <name type="scientific">Neoroseomonas alkaliterrae</name>
    <dbReference type="NCBI Taxonomy" id="1452450"/>
    <lineage>
        <taxon>Bacteria</taxon>
        <taxon>Pseudomonadati</taxon>
        <taxon>Pseudomonadota</taxon>
        <taxon>Alphaproteobacteria</taxon>
        <taxon>Acetobacterales</taxon>
        <taxon>Acetobacteraceae</taxon>
        <taxon>Neoroseomonas</taxon>
    </lineage>
</organism>
<keyword evidence="4" id="KW-1185">Reference proteome</keyword>